<feature type="region of interest" description="Disordered" evidence="1">
    <location>
        <begin position="1"/>
        <end position="30"/>
    </location>
</feature>
<accession>L9Z8R0</accession>
<gene>
    <name evidence="2" type="ORF">C486_03479</name>
</gene>
<feature type="compositionally biased region" description="Basic and acidic residues" evidence="1">
    <location>
        <begin position="1"/>
        <end position="16"/>
    </location>
</feature>
<dbReference type="Proteomes" id="UP000011592">
    <property type="component" value="Unassembled WGS sequence"/>
</dbReference>
<dbReference type="EMBL" id="AOIJ01000033">
    <property type="protein sequence ID" value="ELY82905.1"/>
    <property type="molecule type" value="Genomic_DNA"/>
</dbReference>
<comment type="caution">
    <text evidence="2">The sequence shown here is derived from an EMBL/GenBank/DDBJ whole genome shotgun (WGS) entry which is preliminary data.</text>
</comment>
<evidence type="ECO:0000313" key="3">
    <source>
        <dbReference type="Proteomes" id="UP000011592"/>
    </source>
</evidence>
<evidence type="ECO:0000256" key="1">
    <source>
        <dbReference type="SAM" id="MobiDB-lite"/>
    </source>
</evidence>
<evidence type="ECO:0000313" key="2">
    <source>
        <dbReference type="EMBL" id="ELY82905.1"/>
    </source>
</evidence>
<feature type="compositionally biased region" description="Low complexity" evidence="1">
    <location>
        <begin position="20"/>
        <end position="30"/>
    </location>
</feature>
<protein>
    <submittedName>
        <fullName evidence="2">Cytidyltransferase-related domain protein</fullName>
    </submittedName>
</protein>
<keyword evidence="2" id="KW-0808">Transferase</keyword>
<keyword evidence="3" id="KW-1185">Reference proteome</keyword>
<name>L9Z8R0_9EURY</name>
<dbReference type="AlphaFoldDB" id="L9Z8R0"/>
<organism evidence="2 3">
    <name type="scientific">Natrinema gari JCM 14663</name>
    <dbReference type="NCBI Taxonomy" id="1230459"/>
    <lineage>
        <taxon>Archaea</taxon>
        <taxon>Methanobacteriati</taxon>
        <taxon>Methanobacteriota</taxon>
        <taxon>Stenosarchaea group</taxon>
        <taxon>Halobacteria</taxon>
        <taxon>Halobacteriales</taxon>
        <taxon>Natrialbaceae</taxon>
        <taxon>Natrinema</taxon>
    </lineage>
</organism>
<dbReference type="GO" id="GO:0016740">
    <property type="term" value="F:transferase activity"/>
    <property type="evidence" value="ECO:0007669"/>
    <property type="project" value="UniProtKB-KW"/>
</dbReference>
<sequence>MRYARDDAISDYRTDDDGIDAATAGDNSGG</sequence>
<reference evidence="2 3" key="1">
    <citation type="journal article" date="2014" name="PLoS Genet.">
        <title>Phylogenetically driven sequencing of extremely halophilic archaea reveals strategies for static and dynamic osmo-response.</title>
        <authorList>
            <person name="Becker E.A."/>
            <person name="Seitzer P.M."/>
            <person name="Tritt A."/>
            <person name="Larsen D."/>
            <person name="Krusor M."/>
            <person name="Yao A.I."/>
            <person name="Wu D."/>
            <person name="Madern D."/>
            <person name="Eisen J.A."/>
            <person name="Darling A.E."/>
            <person name="Facciotti M.T."/>
        </authorList>
    </citation>
    <scope>NUCLEOTIDE SEQUENCE [LARGE SCALE GENOMIC DNA]</scope>
    <source>
        <strain evidence="2 3">JCM 14663</strain>
    </source>
</reference>
<proteinExistence type="predicted"/>